<organism evidence="7 8">
    <name type="scientific">Candidatus Kutchimonas denitrificans</name>
    <dbReference type="NCBI Taxonomy" id="3056748"/>
    <lineage>
        <taxon>Bacteria</taxon>
        <taxon>Pseudomonadati</taxon>
        <taxon>Gemmatimonadota</taxon>
        <taxon>Gemmatimonadia</taxon>
        <taxon>Candidatus Palauibacterales</taxon>
        <taxon>Candidatus Palauibacteraceae</taxon>
        <taxon>Candidatus Kutchimonas</taxon>
    </lineage>
</organism>
<dbReference type="GO" id="GO:0043190">
    <property type="term" value="C:ATP-binding cassette (ABC) transporter complex"/>
    <property type="evidence" value="ECO:0007669"/>
    <property type="project" value="TreeGrafter"/>
</dbReference>
<comment type="caution">
    <text evidence="7">The sequence shown here is derived from an EMBL/GenBank/DDBJ whole genome shotgun (WGS) entry which is preliminary data.</text>
</comment>
<evidence type="ECO:0000313" key="8">
    <source>
        <dbReference type="Proteomes" id="UP000702544"/>
    </source>
</evidence>
<keyword evidence="4 6" id="KW-1133">Transmembrane helix</keyword>
<keyword evidence="3 6" id="KW-0812">Transmembrane</keyword>
<dbReference type="EMBL" id="JAACAK010000012">
    <property type="protein sequence ID" value="NIR73786.1"/>
    <property type="molecule type" value="Genomic_DNA"/>
</dbReference>
<dbReference type="AlphaFoldDB" id="A0AAE5C7S5"/>
<feature type="transmembrane region" description="Helical" evidence="6">
    <location>
        <begin position="301"/>
        <end position="321"/>
    </location>
</feature>
<evidence type="ECO:0000256" key="5">
    <source>
        <dbReference type="ARBA" id="ARBA00023136"/>
    </source>
</evidence>
<gene>
    <name evidence="7" type="ORF">GWO12_01525</name>
</gene>
<dbReference type="Proteomes" id="UP000702544">
    <property type="component" value="Unassembled WGS sequence"/>
</dbReference>
<dbReference type="PANTHER" id="PTHR33529">
    <property type="entry name" value="SLR0882 PROTEIN-RELATED"/>
    <property type="match status" value="1"/>
</dbReference>
<evidence type="ECO:0000313" key="7">
    <source>
        <dbReference type="EMBL" id="NIR73786.1"/>
    </source>
</evidence>
<feature type="transmembrane region" description="Helical" evidence="6">
    <location>
        <begin position="63"/>
        <end position="84"/>
    </location>
</feature>
<dbReference type="Pfam" id="PF03739">
    <property type="entry name" value="LptF_LptG"/>
    <property type="match status" value="1"/>
</dbReference>
<feature type="transmembrane region" description="Helical" evidence="6">
    <location>
        <begin position="275"/>
        <end position="294"/>
    </location>
</feature>
<evidence type="ECO:0000256" key="6">
    <source>
        <dbReference type="SAM" id="Phobius"/>
    </source>
</evidence>
<comment type="subcellular location">
    <subcellularLocation>
        <location evidence="1">Cell membrane</location>
        <topology evidence="1">Multi-pass membrane protein</topology>
    </subcellularLocation>
</comment>
<dbReference type="GO" id="GO:0015920">
    <property type="term" value="P:lipopolysaccharide transport"/>
    <property type="evidence" value="ECO:0007669"/>
    <property type="project" value="TreeGrafter"/>
</dbReference>
<evidence type="ECO:0000256" key="2">
    <source>
        <dbReference type="ARBA" id="ARBA00022475"/>
    </source>
</evidence>
<feature type="transmembrane region" description="Helical" evidence="6">
    <location>
        <begin position="96"/>
        <end position="118"/>
    </location>
</feature>
<keyword evidence="5 6" id="KW-0472">Membrane</keyword>
<accession>A0AAE5C7S5</accession>
<evidence type="ECO:0000256" key="3">
    <source>
        <dbReference type="ARBA" id="ARBA00022692"/>
    </source>
</evidence>
<sequence length="356" mass="39112">MRTLDRYVAGLYIKVWFICVLGAPLLFIVIKLTDDLDKYLARGLSIQQVLLAHVYDFPYQMGLSFPVASLFGAVFTVALMSRNFEVTAAKASGISFYRLIGPLVVLGIVLSLAGLALGELVPITNRLRAETLEERGSVTTAVRNQFVYGADGGRAYKIRRLNAETGVIRDILIEREGTGPDYPTYSIHAPAAEWDRDSWVLTDGYLHYYPQPGRVVTFSFDTLHQPDFTESPRELQAEPKDPEEMNFRELGRFIQSIQRSGGDARQLIVQQMLKIAFPMACLIVVLFGSALGMSTGSRGPATGVGIALATVLVYLLTVRISEGMGAGGVLPPVLAAWLPNLLFLVIGLILLVRTRT</sequence>
<feature type="transmembrane region" description="Helical" evidence="6">
    <location>
        <begin position="333"/>
        <end position="352"/>
    </location>
</feature>
<name>A0AAE5C7S5_9BACT</name>
<feature type="transmembrane region" description="Helical" evidence="6">
    <location>
        <begin position="7"/>
        <end position="30"/>
    </location>
</feature>
<keyword evidence="2" id="KW-1003">Cell membrane</keyword>
<protein>
    <submittedName>
        <fullName evidence="7">YjgP/YjgQ family permease</fullName>
    </submittedName>
</protein>
<reference evidence="7 8" key="1">
    <citation type="submission" date="2020-01" db="EMBL/GenBank/DDBJ databases">
        <title>Genomes assembled from Gulf of Kutch pelagic sediment metagenomes.</title>
        <authorList>
            <person name="Chandrashekar M."/>
            <person name="Mahajan M.S."/>
            <person name="Dave K.J."/>
            <person name="Vatsa P."/>
            <person name="Nathani N.M."/>
        </authorList>
    </citation>
    <scope>NUCLEOTIDE SEQUENCE [LARGE SCALE GENOMIC DNA]</scope>
    <source>
        <strain evidence="7">KS3-K002</strain>
    </source>
</reference>
<dbReference type="InterPro" id="IPR005495">
    <property type="entry name" value="LptG/LptF_permease"/>
</dbReference>
<proteinExistence type="predicted"/>
<evidence type="ECO:0000256" key="1">
    <source>
        <dbReference type="ARBA" id="ARBA00004651"/>
    </source>
</evidence>
<evidence type="ECO:0000256" key="4">
    <source>
        <dbReference type="ARBA" id="ARBA00022989"/>
    </source>
</evidence>
<dbReference type="PANTHER" id="PTHR33529:SF6">
    <property type="entry name" value="YJGP_YJGQ FAMILY PERMEASE"/>
    <property type="match status" value="1"/>
</dbReference>